<dbReference type="Proteomes" id="UP000789390">
    <property type="component" value="Unassembled WGS sequence"/>
</dbReference>
<proteinExistence type="predicted"/>
<organism evidence="2 3">
    <name type="scientific">Daphnia galeata</name>
    <dbReference type="NCBI Taxonomy" id="27404"/>
    <lineage>
        <taxon>Eukaryota</taxon>
        <taxon>Metazoa</taxon>
        <taxon>Ecdysozoa</taxon>
        <taxon>Arthropoda</taxon>
        <taxon>Crustacea</taxon>
        <taxon>Branchiopoda</taxon>
        <taxon>Diplostraca</taxon>
        <taxon>Cladocera</taxon>
        <taxon>Anomopoda</taxon>
        <taxon>Daphniidae</taxon>
        <taxon>Daphnia</taxon>
    </lineage>
</organism>
<dbReference type="GO" id="GO:0005737">
    <property type="term" value="C:cytoplasm"/>
    <property type="evidence" value="ECO:0007669"/>
    <property type="project" value="TreeGrafter"/>
</dbReference>
<reference evidence="2" key="1">
    <citation type="submission" date="2021-11" db="EMBL/GenBank/DDBJ databases">
        <authorList>
            <person name="Schell T."/>
        </authorList>
    </citation>
    <scope>NUCLEOTIDE SEQUENCE</scope>
    <source>
        <strain evidence="2">M5</strain>
    </source>
</reference>
<dbReference type="GO" id="GO:0005085">
    <property type="term" value="F:guanyl-nucleotide exchange factor activity"/>
    <property type="evidence" value="ECO:0007669"/>
    <property type="project" value="TreeGrafter"/>
</dbReference>
<evidence type="ECO:0000313" key="3">
    <source>
        <dbReference type="Proteomes" id="UP000789390"/>
    </source>
</evidence>
<evidence type="ECO:0000256" key="1">
    <source>
        <dbReference type="SAM" id="MobiDB-lite"/>
    </source>
</evidence>
<dbReference type="Gene3D" id="1.20.900.10">
    <property type="entry name" value="Dbl homology (DH) domain"/>
    <property type="match status" value="1"/>
</dbReference>
<comment type="caution">
    <text evidence="2">The sequence shown here is derived from an EMBL/GenBank/DDBJ whole genome shotgun (WGS) entry which is preliminary data.</text>
</comment>
<gene>
    <name evidence="2" type="ORF">DGAL_LOCUS7345</name>
</gene>
<evidence type="ECO:0000313" key="2">
    <source>
        <dbReference type="EMBL" id="CAH0104439.1"/>
    </source>
</evidence>
<dbReference type="EMBL" id="CAKKLH010000140">
    <property type="protein sequence ID" value="CAH0104439.1"/>
    <property type="molecule type" value="Genomic_DNA"/>
</dbReference>
<dbReference type="PANTHER" id="PTHR45872:SF2">
    <property type="entry name" value="RHO GUANINE NUCLEOTIDE EXCHANGE FACTOR 2, ISOFORM D"/>
    <property type="match status" value="1"/>
</dbReference>
<dbReference type="PANTHER" id="PTHR45872">
    <property type="entry name" value="RHO GUANINE NUCLEOTIDE EXCHANGE FACTOR 2, ISOFORM D"/>
    <property type="match status" value="1"/>
</dbReference>
<feature type="compositionally biased region" description="Basic and acidic residues" evidence="1">
    <location>
        <begin position="1"/>
        <end position="16"/>
    </location>
</feature>
<dbReference type="OrthoDB" id="2272012at2759"/>
<name>A0A8J2RT76_9CRUS</name>
<sequence>MDRRLVPGGLGDRDLEADPDPPDWTRYLDDAQRKTTTTGSRQRALPYTEPSHVRNLKVLDRVFYRPCLPYWTTASAILLICSSFNLPDMLEILPRTFQHTRESGRKRDQPAVETVGDILVAMVSIFFFDGSNGEAFQQAAATFCKYQSRSRFGEFERQTDKSAIWFATFPSTFISRRSVKIQEWKRDDVKVLSLSHHARLKARVVCLFERHPDFSVHHNIDVSGR</sequence>
<dbReference type="GO" id="GO:0001664">
    <property type="term" value="F:G protein-coupled receptor binding"/>
    <property type="evidence" value="ECO:0007669"/>
    <property type="project" value="TreeGrafter"/>
</dbReference>
<feature type="region of interest" description="Disordered" evidence="1">
    <location>
        <begin position="1"/>
        <end position="27"/>
    </location>
</feature>
<accession>A0A8J2RT76</accession>
<protein>
    <submittedName>
        <fullName evidence="2">Uncharacterized protein</fullName>
    </submittedName>
</protein>
<keyword evidence="3" id="KW-1185">Reference proteome</keyword>
<dbReference type="AlphaFoldDB" id="A0A8J2RT76"/>
<dbReference type="InterPro" id="IPR035899">
    <property type="entry name" value="DBL_dom_sf"/>
</dbReference>
<dbReference type="GO" id="GO:0007186">
    <property type="term" value="P:G protein-coupled receptor signaling pathway"/>
    <property type="evidence" value="ECO:0007669"/>
    <property type="project" value="TreeGrafter"/>
</dbReference>